<dbReference type="Proteomes" id="UP000295221">
    <property type="component" value="Unassembled WGS sequence"/>
</dbReference>
<sequence>MDFKRDNSQCFVVMSFFHYPLRNRFWGMMQMNFMKSRLENVKHLSFFKLLGTGGGFGFSIKPDFTTYAMLTVWDDMDAAKNFESSSEIMNDFRFRTKEIYTIFMIPVQSRGSWSGVNPFHPSEMEIRDKPLVVITRASIRLKRLLKFWLHVSSVTKSQKKSMGLLFTKGIGELPLIEQATISIWKSLGDMQKFAYHKSGAHAKVVEMAHQFKVFREDLFARFLILETKGCWRGTDPVSQYSYQTMASLP</sequence>
<dbReference type="RefSeq" id="WP_132433366.1">
    <property type="nucleotide sequence ID" value="NZ_SLWK01000004.1"/>
</dbReference>
<comment type="caution">
    <text evidence="1">The sequence shown here is derived from an EMBL/GenBank/DDBJ whole genome shotgun (WGS) entry which is preliminary data.</text>
</comment>
<gene>
    <name evidence="1" type="ORF">EV194_10490</name>
</gene>
<dbReference type="InterPro" id="IPR049574">
    <property type="entry name" value="CrtA-like"/>
</dbReference>
<dbReference type="AlphaFoldDB" id="A0A4R2GJ79"/>
<evidence type="ECO:0000313" key="2">
    <source>
        <dbReference type="Proteomes" id="UP000295221"/>
    </source>
</evidence>
<accession>A0A4R2GJ79</accession>
<dbReference type="CDD" id="cd21650">
    <property type="entry name" value="CrtA-like"/>
    <property type="match status" value="1"/>
</dbReference>
<organism evidence="1 2">
    <name type="scientific">Natronoflexus pectinivorans</name>
    <dbReference type="NCBI Taxonomy" id="682526"/>
    <lineage>
        <taxon>Bacteria</taxon>
        <taxon>Pseudomonadati</taxon>
        <taxon>Bacteroidota</taxon>
        <taxon>Bacteroidia</taxon>
        <taxon>Marinilabiliales</taxon>
        <taxon>Marinilabiliaceae</taxon>
        <taxon>Natronoflexus</taxon>
    </lineage>
</organism>
<dbReference type="OrthoDB" id="1122317at2"/>
<evidence type="ECO:0008006" key="3">
    <source>
        <dbReference type="Google" id="ProtNLM"/>
    </source>
</evidence>
<reference evidence="1 2" key="1">
    <citation type="submission" date="2019-03" db="EMBL/GenBank/DDBJ databases">
        <title>Genomic Encyclopedia of Type Strains, Phase IV (KMG-IV): sequencing the most valuable type-strain genomes for metagenomic binning, comparative biology and taxonomic classification.</title>
        <authorList>
            <person name="Goeker M."/>
        </authorList>
    </citation>
    <scope>NUCLEOTIDE SEQUENCE [LARGE SCALE GENOMIC DNA]</scope>
    <source>
        <strain evidence="1 2">DSM 24179</strain>
    </source>
</reference>
<protein>
    <recommendedName>
        <fullName evidence="3">Spheroidene monooxygenase</fullName>
    </recommendedName>
</protein>
<keyword evidence="2" id="KW-1185">Reference proteome</keyword>
<evidence type="ECO:0000313" key="1">
    <source>
        <dbReference type="EMBL" id="TCO08779.1"/>
    </source>
</evidence>
<name>A0A4R2GJ79_9BACT</name>
<proteinExistence type="predicted"/>
<dbReference type="EMBL" id="SLWK01000004">
    <property type="protein sequence ID" value="TCO08779.1"/>
    <property type="molecule type" value="Genomic_DNA"/>
</dbReference>